<dbReference type="RefSeq" id="XP_013761376.1">
    <property type="nucleotide sequence ID" value="XM_013905922.1"/>
</dbReference>
<dbReference type="InterPro" id="IPR003409">
    <property type="entry name" value="MORN"/>
</dbReference>
<sequence>MAAAATAVEAMGAGPEATARRAMQAAEAASDDEEVIELETAGARELEQEHGASGGAGGASGTNMASAGPIGGTKGRGAMVEVGTVMIRYKGVYSGELRDGVPHGRGSFTTTNGDVFEGEWINGKKHGSFVCKYVSGEVFEGEFKDGRRSGHGKHMYPNGSSYEGEYVNDRRHGPGLYCTKHDFYDCQKTWMRKYSHGTLEDEREVYTKFQLISDRPGFGFGVWVSDDGTRYEGDHEDGLRHGDGTLTFADGTQWIGPFANDRRHGIGMRKTPLNEYFYEEYANGELVRSTPSDYANWRNLKWFDEGGQRQ</sequence>
<protein>
    <submittedName>
        <fullName evidence="3">Morn repeat protein</fullName>
    </submittedName>
</protein>
<dbReference type="EMBL" id="GL349439">
    <property type="protein sequence ID" value="KNC55603.1"/>
    <property type="molecule type" value="Genomic_DNA"/>
</dbReference>
<dbReference type="STRING" id="461836.A0A0L0DVR2"/>
<feature type="region of interest" description="Disordered" evidence="2">
    <location>
        <begin position="47"/>
        <end position="75"/>
    </location>
</feature>
<dbReference type="Pfam" id="PF02493">
    <property type="entry name" value="MORN"/>
    <property type="match status" value="5"/>
</dbReference>
<name>A0A0L0DVR2_THETB</name>
<dbReference type="Proteomes" id="UP000054408">
    <property type="component" value="Unassembled WGS sequence"/>
</dbReference>
<organism evidence="3 4">
    <name type="scientific">Thecamonas trahens ATCC 50062</name>
    <dbReference type="NCBI Taxonomy" id="461836"/>
    <lineage>
        <taxon>Eukaryota</taxon>
        <taxon>Apusozoa</taxon>
        <taxon>Apusomonadida</taxon>
        <taxon>Apusomonadidae</taxon>
        <taxon>Thecamonas</taxon>
    </lineage>
</organism>
<dbReference type="AlphaFoldDB" id="A0A0L0DVR2"/>
<dbReference type="PANTHER" id="PTHR43215:SF14">
    <property type="entry name" value="RADIAL SPOKE HEAD 1 HOMOLOG"/>
    <property type="match status" value="1"/>
</dbReference>
<dbReference type="SMART" id="SM00698">
    <property type="entry name" value="MORN"/>
    <property type="match status" value="5"/>
</dbReference>
<dbReference type="SUPFAM" id="SSF82185">
    <property type="entry name" value="Histone H3 K4-specific methyltransferase SET7/9 N-terminal domain"/>
    <property type="match status" value="2"/>
</dbReference>
<evidence type="ECO:0000256" key="2">
    <source>
        <dbReference type="SAM" id="MobiDB-lite"/>
    </source>
</evidence>
<dbReference type="GeneID" id="25561593"/>
<dbReference type="Gene3D" id="2.20.110.10">
    <property type="entry name" value="Histone H3 K4-specific methyltransferase SET7/9 N-terminal domain"/>
    <property type="match status" value="3"/>
</dbReference>
<evidence type="ECO:0000313" key="3">
    <source>
        <dbReference type="EMBL" id="KNC55603.1"/>
    </source>
</evidence>
<dbReference type="PANTHER" id="PTHR43215">
    <property type="entry name" value="RADIAL SPOKE HEAD 1 HOMOLOG"/>
    <property type="match status" value="1"/>
</dbReference>
<dbReference type="OMA" id="WIGPFAN"/>
<reference evidence="3 4" key="1">
    <citation type="submission" date="2010-05" db="EMBL/GenBank/DDBJ databases">
        <title>The Genome Sequence of Thecamonas trahens ATCC 50062.</title>
        <authorList>
            <consortium name="The Broad Institute Genome Sequencing Platform"/>
            <person name="Russ C."/>
            <person name="Cuomo C."/>
            <person name="Shea T."/>
            <person name="Young S.K."/>
            <person name="Zeng Q."/>
            <person name="Koehrsen M."/>
            <person name="Haas B."/>
            <person name="Borodovsky M."/>
            <person name="Guigo R."/>
            <person name="Alvarado L."/>
            <person name="Berlin A."/>
            <person name="Bochicchio J."/>
            <person name="Borenstein D."/>
            <person name="Chapman S."/>
            <person name="Chen Z."/>
            <person name="Freedman E."/>
            <person name="Gellesch M."/>
            <person name="Goldberg J."/>
            <person name="Griggs A."/>
            <person name="Gujja S."/>
            <person name="Heilman E."/>
            <person name="Heiman D."/>
            <person name="Hepburn T."/>
            <person name="Howarth C."/>
            <person name="Jen D."/>
            <person name="Larson L."/>
            <person name="Mehta T."/>
            <person name="Park D."/>
            <person name="Pearson M."/>
            <person name="Roberts A."/>
            <person name="Saif S."/>
            <person name="Shenoy N."/>
            <person name="Sisk P."/>
            <person name="Stolte C."/>
            <person name="Sykes S."/>
            <person name="Thomson T."/>
            <person name="Walk T."/>
            <person name="White J."/>
            <person name="Yandava C."/>
            <person name="Burger G."/>
            <person name="Gray M.W."/>
            <person name="Holland P.W.H."/>
            <person name="King N."/>
            <person name="Lang F.B.F."/>
            <person name="Roger A.J."/>
            <person name="Ruiz-Trillo I."/>
            <person name="Lander E."/>
            <person name="Nusbaum C."/>
        </authorList>
    </citation>
    <scope>NUCLEOTIDE SEQUENCE [LARGE SCALE GENOMIC DNA]</scope>
    <source>
        <strain evidence="3 4">ATCC 50062</strain>
    </source>
</reference>
<dbReference type="OrthoDB" id="270720at2759"/>
<dbReference type="eggNOG" id="KOG0229">
    <property type="taxonomic scope" value="Eukaryota"/>
</dbReference>
<gene>
    <name evidence="3" type="ORF">AMSG_01872</name>
</gene>
<proteinExistence type="predicted"/>
<feature type="compositionally biased region" description="Low complexity" evidence="2">
    <location>
        <begin position="1"/>
        <end position="28"/>
    </location>
</feature>
<feature type="region of interest" description="Disordered" evidence="2">
    <location>
        <begin position="1"/>
        <end position="34"/>
    </location>
</feature>
<evidence type="ECO:0000313" key="4">
    <source>
        <dbReference type="Proteomes" id="UP000054408"/>
    </source>
</evidence>
<keyword evidence="4" id="KW-1185">Reference proteome</keyword>
<accession>A0A0L0DVR2</accession>
<keyword evidence="1" id="KW-0677">Repeat</keyword>
<evidence type="ECO:0000256" key="1">
    <source>
        <dbReference type="ARBA" id="ARBA00022737"/>
    </source>
</evidence>